<evidence type="ECO:0000256" key="2">
    <source>
        <dbReference type="ARBA" id="ARBA00007365"/>
    </source>
</evidence>
<comment type="similarity">
    <text evidence="2">Belongs to the cyclophilin-type PPIase family.</text>
</comment>
<feature type="region of interest" description="Disordered" evidence="7">
    <location>
        <begin position="387"/>
        <end position="415"/>
    </location>
</feature>
<evidence type="ECO:0000256" key="4">
    <source>
        <dbReference type="ARBA" id="ARBA00040027"/>
    </source>
</evidence>
<dbReference type="PRINTS" id="PR00153">
    <property type="entry name" value="CSAPPISMRASE"/>
</dbReference>
<gene>
    <name evidence="9" type="ORF">V9T40_008782</name>
</gene>
<feature type="domain" description="PPIase cyclophilin-type" evidence="8">
    <location>
        <begin position="22"/>
        <end position="166"/>
    </location>
</feature>
<feature type="compositionally biased region" description="Basic and acidic residues" evidence="7">
    <location>
        <begin position="278"/>
        <end position="291"/>
    </location>
</feature>
<dbReference type="FunFam" id="2.40.100.10:FF:000007">
    <property type="entry name" value="Peptidyl-prolyl cis-trans isomerase CWC27 homolog"/>
    <property type="match status" value="1"/>
</dbReference>
<evidence type="ECO:0000256" key="7">
    <source>
        <dbReference type="SAM" id="MobiDB-lite"/>
    </source>
</evidence>
<evidence type="ECO:0000313" key="10">
    <source>
        <dbReference type="Proteomes" id="UP001367676"/>
    </source>
</evidence>
<comment type="subcellular location">
    <subcellularLocation>
        <location evidence="1">Nucleus</location>
    </subcellularLocation>
</comment>
<feature type="region of interest" description="Disordered" evidence="7">
    <location>
        <begin position="317"/>
        <end position="346"/>
    </location>
</feature>
<comment type="caution">
    <text evidence="9">The sequence shown here is derived from an EMBL/GenBank/DDBJ whole genome shotgun (WGS) entry which is preliminary data.</text>
</comment>
<dbReference type="PANTHER" id="PTHR45625">
    <property type="entry name" value="PEPTIDYL-PROLYL CIS-TRANS ISOMERASE-RELATED"/>
    <property type="match status" value="1"/>
</dbReference>
<evidence type="ECO:0000256" key="6">
    <source>
        <dbReference type="ARBA" id="ARBA00046368"/>
    </source>
</evidence>
<feature type="compositionally biased region" description="Basic and acidic residues" evidence="7">
    <location>
        <begin position="398"/>
        <end position="407"/>
    </location>
</feature>
<evidence type="ECO:0000313" key="9">
    <source>
        <dbReference type="EMBL" id="KAK7601341.1"/>
    </source>
</evidence>
<accession>A0AAN9Y6X8</accession>
<dbReference type="CDD" id="cd01925">
    <property type="entry name" value="cyclophilin_CeCYP16-like"/>
    <property type="match status" value="1"/>
</dbReference>
<dbReference type="InterPro" id="IPR029000">
    <property type="entry name" value="Cyclophilin-like_dom_sf"/>
</dbReference>
<feature type="region of interest" description="Disordered" evidence="7">
    <location>
        <begin position="213"/>
        <end position="294"/>
    </location>
</feature>
<keyword evidence="3" id="KW-0539">Nucleus</keyword>
<dbReference type="GO" id="GO:0003755">
    <property type="term" value="F:peptidyl-prolyl cis-trans isomerase activity"/>
    <property type="evidence" value="ECO:0007669"/>
    <property type="project" value="InterPro"/>
</dbReference>
<evidence type="ECO:0000259" key="8">
    <source>
        <dbReference type="PROSITE" id="PS50072"/>
    </source>
</evidence>
<dbReference type="PROSITE" id="PS50072">
    <property type="entry name" value="CSA_PPIASE_2"/>
    <property type="match status" value="1"/>
</dbReference>
<dbReference type="Pfam" id="PF00160">
    <property type="entry name" value="Pro_isomerase"/>
    <property type="match status" value="1"/>
</dbReference>
<dbReference type="AlphaFoldDB" id="A0AAN9Y6X8"/>
<dbReference type="InterPro" id="IPR044666">
    <property type="entry name" value="Cyclophilin_A-like"/>
</dbReference>
<dbReference type="InterPro" id="IPR002130">
    <property type="entry name" value="Cyclophilin-type_PPIase_dom"/>
</dbReference>
<reference evidence="9 10" key="1">
    <citation type="submission" date="2024-03" db="EMBL/GenBank/DDBJ databases">
        <title>Adaptation during the transition from Ophiocordyceps entomopathogen to insect associate is accompanied by gene loss and intensified selection.</title>
        <authorList>
            <person name="Ward C.M."/>
            <person name="Onetto C.A."/>
            <person name="Borneman A.R."/>
        </authorList>
    </citation>
    <scope>NUCLEOTIDE SEQUENCE [LARGE SCALE GENOMIC DNA]</scope>
    <source>
        <strain evidence="9">AWRI1</strain>
        <tissue evidence="9">Single Adult Female</tissue>
    </source>
</reference>
<dbReference type="SUPFAM" id="SSF50891">
    <property type="entry name" value="Cyclophilin-like"/>
    <property type="match status" value="1"/>
</dbReference>
<dbReference type="Gene3D" id="2.40.100.10">
    <property type="entry name" value="Cyclophilin-like"/>
    <property type="match status" value="1"/>
</dbReference>
<dbReference type="Proteomes" id="UP001367676">
    <property type="component" value="Unassembled WGS sequence"/>
</dbReference>
<dbReference type="EMBL" id="JBBCAQ010000010">
    <property type="protein sequence ID" value="KAK7601341.1"/>
    <property type="molecule type" value="Genomic_DNA"/>
</dbReference>
<proteinExistence type="inferred from homology"/>
<feature type="compositionally biased region" description="Polar residues" evidence="7">
    <location>
        <begin position="387"/>
        <end position="397"/>
    </location>
</feature>
<name>A0AAN9Y6X8_9HEMI</name>
<keyword evidence="10" id="KW-1185">Reference proteome</keyword>
<protein>
    <recommendedName>
        <fullName evidence="4">Spliceosome-associated protein CWC27 homolog</fullName>
    </recommendedName>
    <alternativeName>
        <fullName evidence="5">Probable inactive peptidyl-prolyl cis-trans isomerase CWC27 homolog</fullName>
    </alternativeName>
</protein>
<feature type="compositionally biased region" description="Basic and acidic residues" evidence="7">
    <location>
        <begin position="252"/>
        <end position="265"/>
    </location>
</feature>
<feature type="compositionally biased region" description="Basic and acidic residues" evidence="7">
    <location>
        <begin position="222"/>
        <end position="242"/>
    </location>
</feature>
<evidence type="ECO:0000256" key="3">
    <source>
        <dbReference type="ARBA" id="ARBA00023242"/>
    </source>
</evidence>
<dbReference type="PANTHER" id="PTHR45625:SF6">
    <property type="entry name" value="SPLICEOSOME-ASSOCIATED PROTEIN CWC27 HOMOLOG"/>
    <property type="match status" value="1"/>
</dbReference>
<evidence type="ECO:0000256" key="1">
    <source>
        <dbReference type="ARBA" id="ARBA00004123"/>
    </source>
</evidence>
<organism evidence="9 10">
    <name type="scientific">Parthenolecanium corni</name>
    <dbReference type="NCBI Taxonomy" id="536013"/>
    <lineage>
        <taxon>Eukaryota</taxon>
        <taxon>Metazoa</taxon>
        <taxon>Ecdysozoa</taxon>
        <taxon>Arthropoda</taxon>
        <taxon>Hexapoda</taxon>
        <taxon>Insecta</taxon>
        <taxon>Pterygota</taxon>
        <taxon>Neoptera</taxon>
        <taxon>Paraneoptera</taxon>
        <taxon>Hemiptera</taxon>
        <taxon>Sternorrhyncha</taxon>
        <taxon>Coccoidea</taxon>
        <taxon>Coccidae</taxon>
        <taxon>Parthenolecanium</taxon>
    </lineage>
</organism>
<sequence>MSSIYIQEPPTHGKVLLRTTFGDLDIALWSRETPKACRNFIQLCMEGFYDGIIFHRVVKNFIAQTGDPSGTGCTSVSVYGEPFKDEIHSRIRFNRRGLVALANNGKDDNGSQFFITLGSTPELQGKHTIFGKLVGDTQYNITKLNDMMVDQDDRPTYETKIIKTKVLDNPFPNIIPRVLNVPKEPETKPKEEKRSKKEKGVKNYKLLSFGEEAEEDELETLEESKKFEGKSKSTHDILDDPKLSSQTILDVETTKETEVDREQIDKQVQNVKSKLSGKSKEETPKPQHDLEGDNYFALQREEEKNHKLESIRNEIKNLKREYQKEQNAKAKEGDDKKKKDDDKSELLKELEKEKMKYVNMKEKLSVKGAAREDFTLSLLKNFTEKLNSVRSQNVSKSNADESSSKEPESEDNPSIDKWLCTQLECDTNDILAKDANTKSDDWYEIYDPRNPINKRRRETNKQQITEKRKKKFDM</sequence>
<feature type="region of interest" description="Disordered" evidence="7">
    <location>
        <begin position="442"/>
        <end position="474"/>
    </location>
</feature>
<dbReference type="GO" id="GO:0071013">
    <property type="term" value="C:catalytic step 2 spliceosome"/>
    <property type="evidence" value="ECO:0007669"/>
    <property type="project" value="TreeGrafter"/>
</dbReference>
<comment type="subunit">
    <text evidence="6">Part of the activated spliceosome B/catalytic step 1 spliceosome, one of the forms of the spliceosome which has a well-formed active site but still cannot catalyze the branching reaction and is composed at least of 52 proteins, the U2, U5 and U6 snRNAs and the pre-mRNA. Recruited during early steps of activated spliceosome B maturation, it is probably one of the first proteins released from this complex as he matures to the spliceosome C complex. Component of the minor spliceosome, which splices U12-type introns.</text>
</comment>
<evidence type="ECO:0000256" key="5">
    <source>
        <dbReference type="ARBA" id="ARBA00042090"/>
    </source>
</evidence>